<dbReference type="InterPro" id="IPR036638">
    <property type="entry name" value="HLH_DNA-bd_sf"/>
</dbReference>
<keyword evidence="5" id="KW-0539">Nucleus</keyword>
<dbReference type="Gene3D" id="4.10.280.10">
    <property type="entry name" value="Helix-loop-helix DNA-binding domain"/>
    <property type="match status" value="1"/>
</dbReference>
<dbReference type="InterPro" id="IPR045843">
    <property type="entry name" value="IND-like"/>
</dbReference>
<dbReference type="AlphaFoldDB" id="A0A9K3HUT5"/>
<keyword evidence="4" id="KW-0804">Transcription</keyword>
<dbReference type="CDD" id="cd11393">
    <property type="entry name" value="bHLH_AtbHLH_like"/>
    <property type="match status" value="1"/>
</dbReference>
<reference evidence="8" key="1">
    <citation type="journal article" date="2017" name="Nature">
        <title>The sunflower genome provides insights into oil metabolism, flowering and Asterid evolution.</title>
        <authorList>
            <person name="Badouin H."/>
            <person name="Gouzy J."/>
            <person name="Grassa C.J."/>
            <person name="Murat F."/>
            <person name="Staton S.E."/>
            <person name="Cottret L."/>
            <person name="Lelandais-Briere C."/>
            <person name="Owens G.L."/>
            <person name="Carrere S."/>
            <person name="Mayjonade B."/>
            <person name="Legrand L."/>
            <person name="Gill N."/>
            <person name="Kane N.C."/>
            <person name="Bowers J.E."/>
            <person name="Hubner S."/>
            <person name="Bellec A."/>
            <person name="Berard A."/>
            <person name="Berges H."/>
            <person name="Blanchet N."/>
            <person name="Boniface M.C."/>
            <person name="Brunel D."/>
            <person name="Catrice O."/>
            <person name="Chaidir N."/>
            <person name="Claudel C."/>
            <person name="Donnadieu C."/>
            <person name="Faraut T."/>
            <person name="Fievet G."/>
            <person name="Helmstetter N."/>
            <person name="King M."/>
            <person name="Knapp S.J."/>
            <person name="Lai Z."/>
            <person name="Le Paslier M.C."/>
            <person name="Lippi Y."/>
            <person name="Lorenzon L."/>
            <person name="Mandel J.R."/>
            <person name="Marage G."/>
            <person name="Marchand G."/>
            <person name="Marquand E."/>
            <person name="Bret-Mestries E."/>
            <person name="Morien E."/>
            <person name="Nambeesan S."/>
            <person name="Nguyen T."/>
            <person name="Pegot-Espagnet P."/>
            <person name="Pouilly N."/>
            <person name="Raftis F."/>
            <person name="Sallet E."/>
            <person name="Schiex T."/>
            <person name="Thomas J."/>
            <person name="Vandecasteele C."/>
            <person name="Vares D."/>
            <person name="Vear F."/>
            <person name="Vautrin S."/>
            <person name="Crespi M."/>
            <person name="Mangin B."/>
            <person name="Burke J.M."/>
            <person name="Salse J."/>
            <person name="Munos S."/>
            <person name="Vincourt P."/>
            <person name="Rieseberg L.H."/>
            <person name="Langlade N.B."/>
        </authorList>
    </citation>
    <scope>NUCLEOTIDE SEQUENCE</scope>
    <source>
        <tissue evidence="8">Leaves</tissue>
    </source>
</reference>
<evidence type="ECO:0000313" key="8">
    <source>
        <dbReference type="EMBL" id="KAF5785094.1"/>
    </source>
</evidence>
<dbReference type="PANTHER" id="PTHR16223:SF109">
    <property type="entry name" value="BHLH DOMAIN-CONTAINING PROTEIN"/>
    <property type="match status" value="1"/>
</dbReference>
<dbReference type="GO" id="GO:0003700">
    <property type="term" value="F:DNA-binding transcription factor activity"/>
    <property type="evidence" value="ECO:0007669"/>
    <property type="project" value="InterPro"/>
</dbReference>
<comment type="subcellular location">
    <subcellularLocation>
        <location evidence="1">Nucleus</location>
    </subcellularLocation>
</comment>
<evidence type="ECO:0000256" key="4">
    <source>
        <dbReference type="ARBA" id="ARBA00023163"/>
    </source>
</evidence>
<name>A0A9K3HUT5_HELAN</name>
<protein>
    <submittedName>
        <fullName evidence="8">Transcription factor bHLH family</fullName>
    </submittedName>
</protein>
<dbReference type="SUPFAM" id="SSF47459">
    <property type="entry name" value="HLH, helix-loop-helix DNA-binding domain"/>
    <property type="match status" value="1"/>
</dbReference>
<feature type="domain" description="BHLH" evidence="7">
    <location>
        <begin position="176"/>
        <end position="225"/>
    </location>
</feature>
<evidence type="ECO:0000256" key="2">
    <source>
        <dbReference type="ARBA" id="ARBA00023015"/>
    </source>
</evidence>
<organism evidence="8 9">
    <name type="scientific">Helianthus annuus</name>
    <name type="common">Common sunflower</name>
    <dbReference type="NCBI Taxonomy" id="4232"/>
    <lineage>
        <taxon>Eukaryota</taxon>
        <taxon>Viridiplantae</taxon>
        <taxon>Streptophyta</taxon>
        <taxon>Embryophyta</taxon>
        <taxon>Tracheophyta</taxon>
        <taxon>Spermatophyta</taxon>
        <taxon>Magnoliopsida</taxon>
        <taxon>eudicotyledons</taxon>
        <taxon>Gunneridae</taxon>
        <taxon>Pentapetalae</taxon>
        <taxon>asterids</taxon>
        <taxon>campanulids</taxon>
        <taxon>Asterales</taxon>
        <taxon>Asteraceae</taxon>
        <taxon>Asteroideae</taxon>
        <taxon>Heliantheae alliance</taxon>
        <taxon>Heliantheae</taxon>
        <taxon>Helianthus</taxon>
    </lineage>
</organism>
<dbReference type="GO" id="GO:0005634">
    <property type="term" value="C:nucleus"/>
    <property type="evidence" value="ECO:0007669"/>
    <property type="project" value="UniProtKB-SubCell"/>
</dbReference>
<dbReference type="PANTHER" id="PTHR16223">
    <property type="entry name" value="TRANSCRIPTION FACTOR BHLH83-RELATED"/>
    <property type="match status" value="1"/>
</dbReference>
<sequence>MYVRKSDKNTEEEKYTQIPKISLHQNPNSVAATNVQGEVLTLDDMDGHIYQYSSDSQLPPSDIQGTHGYVPYLAENTFSQQHLVKLEDHASYSLPQWTGYQHLAPNYVDYLLGNDKGIPYGSTEIGCSFPPKEYFLSMDAHQAELHPYQVPNEVVQHQPNMSASTSKIPTKSRKTCSRKKAYESDRRRRTRISAALDALGHLLPQSKEGSKANVIDDCIDYIKYLQLHMRELSQNRLREPTSNYLLYLEGCGAYLVHENTATGPLQDMLGKLLDENPSEVTKLLESRDLFMMPTAPN</sequence>
<evidence type="ECO:0000256" key="5">
    <source>
        <dbReference type="ARBA" id="ARBA00023242"/>
    </source>
</evidence>
<dbReference type="EMBL" id="MNCJ02000325">
    <property type="protein sequence ID" value="KAF5785094.1"/>
    <property type="molecule type" value="Genomic_DNA"/>
</dbReference>
<dbReference type="Gramene" id="mRNA:HanXRQr2_Chr10g0424511">
    <property type="protein sequence ID" value="mRNA:HanXRQr2_Chr10g0424511"/>
    <property type="gene ID" value="HanXRQr2_Chr10g0424511"/>
</dbReference>
<dbReference type="Pfam" id="PF00010">
    <property type="entry name" value="HLH"/>
    <property type="match status" value="1"/>
</dbReference>
<reference evidence="8" key="2">
    <citation type="submission" date="2020-06" db="EMBL/GenBank/DDBJ databases">
        <title>Helianthus annuus Genome sequencing and assembly Release 2.</title>
        <authorList>
            <person name="Gouzy J."/>
            <person name="Langlade N."/>
            <person name="Munos S."/>
        </authorList>
    </citation>
    <scope>NUCLEOTIDE SEQUENCE</scope>
    <source>
        <tissue evidence="8">Leaves</tissue>
    </source>
</reference>
<keyword evidence="3" id="KW-0238">DNA-binding</keyword>
<feature type="compositionally biased region" description="Polar residues" evidence="6">
    <location>
        <begin position="160"/>
        <end position="169"/>
    </location>
</feature>
<evidence type="ECO:0000256" key="3">
    <source>
        <dbReference type="ARBA" id="ARBA00023125"/>
    </source>
</evidence>
<dbReference type="Proteomes" id="UP000215914">
    <property type="component" value="Unassembled WGS sequence"/>
</dbReference>
<evidence type="ECO:0000313" key="9">
    <source>
        <dbReference type="Proteomes" id="UP000215914"/>
    </source>
</evidence>
<keyword evidence="9" id="KW-1185">Reference proteome</keyword>
<dbReference type="GO" id="GO:0046983">
    <property type="term" value="F:protein dimerization activity"/>
    <property type="evidence" value="ECO:0007669"/>
    <property type="project" value="InterPro"/>
</dbReference>
<evidence type="ECO:0000259" key="7">
    <source>
        <dbReference type="PROSITE" id="PS50888"/>
    </source>
</evidence>
<accession>A0A9K3HUT5</accession>
<dbReference type="GO" id="GO:0003677">
    <property type="term" value="F:DNA binding"/>
    <property type="evidence" value="ECO:0007669"/>
    <property type="project" value="UniProtKB-KW"/>
</dbReference>
<gene>
    <name evidence="8" type="ORF">HanXRQr2_Chr10g0424511</name>
</gene>
<dbReference type="InterPro" id="IPR011598">
    <property type="entry name" value="bHLH_dom"/>
</dbReference>
<keyword evidence="2" id="KW-0805">Transcription regulation</keyword>
<feature type="compositionally biased region" description="Basic residues" evidence="6">
    <location>
        <begin position="170"/>
        <end position="179"/>
    </location>
</feature>
<dbReference type="PROSITE" id="PS50888">
    <property type="entry name" value="BHLH"/>
    <property type="match status" value="1"/>
</dbReference>
<evidence type="ECO:0000256" key="6">
    <source>
        <dbReference type="SAM" id="MobiDB-lite"/>
    </source>
</evidence>
<evidence type="ECO:0000256" key="1">
    <source>
        <dbReference type="ARBA" id="ARBA00004123"/>
    </source>
</evidence>
<feature type="region of interest" description="Disordered" evidence="6">
    <location>
        <begin position="160"/>
        <end position="184"/>
    </location>
</feature>
<dbReference type="SMART" id="SM00353">
    <property type="entry name" value="HLH"/>
    <property type="match status" value="1"/>
</dbReference>
<dbReference type="InterPro" id="IPR045239">
    <property type="entry name" value="bHLH95_bHLH"/>
</dbReference>
<comment type="caution">
    <text evidence="8">The sequence shown here is derived from an EMBL/GenBank/DDBJ whole genome shotgun (WGS) entry which is preliminary data.</text>
</comment>
<proteinExistence type="predicted"/>